<protein>
    <submittedName>
        <fullName evidence="1">Uncharacterized protein</fullName>
    </submittedName>
</protein>
<dbReference type="AlphaFoldDB" id="A0A397V6F9"/>
<keyword evidence="2" id="KW-1185">Reference proteome</keyword>
<comment type="caution">
    <text evidence="1">The sequence shown here is derived from an EMBL/GenBank/DDBJ whole genome shotgun (WGS) entry which is preliminary data.</text>
</comment>
<gene>
    <name evidence="1" type="ORF">C2G38_2247983</name>
</gene>
<proteinExistence type="predicted"/>
<evidence type="ECO:0000313" key="2">
    <source>
        <dbReference type="Proteomes" id="UP000266673"/>
    </source>
</evidence>
<dbReference type="OrthoDB" id="2350333at2759"/>
<reference evidence="1 2" key="1">
    <citation type="submission" date="2018-06" db="EMBL/GenBank/DDBJ databases">
        <title>Comparative genomics reveals the genomic features of Rhizophagus irregularis, R. cerebriforme, R. diaphanum and Gigaspora rosea, and their symbiotic lifestyle signature.</title>
        <authorList>
            <person name="Morin E."/>
            <person name="San Clemente H."/>
            <person name="Chen E.C.H."/>
            <person name="De La Providencia I."/>
            <person name="Hainaut M."/>
            <person name="Kuo A."/>
            <person name="Kohler A."/>
            <person name="Murat C."/>
            <person name="Tang N."/>
            <person name="Roy S."/>
            <person name="Loubradou J."/>
            <person name="Henrissat B."/>
            <person name="Grigoriev I.V."/>
            <person name="Corradi N."/>
            <person name="Roux C."/>
            <person name="Martin F.M."/>
        </authorList>
    </citation>
    <scope>NUCLEOTIDE SEQUENCE [LARGE SCALE GENOMIC DNA]</scope>
    <source>
        <strain evidence="1 2">DAOM 194757</strain>
    </source>
</reference>
<dbReference type="EMBL" id="QKWP01000790">
    <property type="protein sequence ID" value="RIB14866.1"/>
    <property type="molecule type" value="Genomic_DNA"/>
</dbReference>
<organism evidence="1 2">
    <name type="scientific">Gigaspora rosea</name>
    <dbReference type="NCBI Taxonomy" id="44941"/>
    <lineage>
        <taxon>Eukaryota</taxon>
        <taxon>Fungi</taxon>
        <taxon>Fungi incertae sedis</taxon>
        <taxon>Mucoromycota</taxon>
        <taxon>Glomeromycotina</taxon>
        <taxon>Glomeromycetes</taxon>
        <taxon>Diversisporales</taxon>
        <taxon>Gigasporaceae</taxon>
        <taxon>Gigaspora</taxon>
    </lineage>
</organism>
<name>A0A397V6F9_9GLOM</name>
<sequence>MNNLLSDELREIIPKDVSFIIEETSEELSDLFNNLASAQYLNSVLVKNEKENIIRNVWQRIHDGLGRPKHKLSEAMHIYRNILPYFDNIFVDESNSPLNSITRSQNTSTKTYGYRQDNHVTLTGENSSEQWNLNRDPQSHARIGQNCDLVITSNKLCWSPELLIVEVSGGILPQCSAHKAWKDKIKFGIGLRDALVQLENELPGINQAVYGVQVVEHLESFRSFAQQSQIVGNEHIEFKRKKYNDRKRRLENQPTTTVQPVVIGTPITKKGRLN</sequence>
<evidence type="ECO:0000313" key="1">
    <source>
        <dbReference type="EMBL" id="RIB14866.1"/>
    </source>
</evidence>
<accession>A0A397V6F9</accession>
<dbReference type="Proteomes" id="UP000266673">
    <property type="component" value="Unassembled WGS sequence"/>
</dbReference>